<dbReference type="RefSeq" id="WP_215821586.1">
    <property type="nucleotide sequence ID" value="NZ_JAGSOY010000071.1"/>
</dbReference>
<feature type="signal peptide" evidence="1">
    <location>
        <begin position="1"/>
        <end position="19"/>
    </location>
</feature>
<dbReference type="Proteomes" id="UP000690515">
    <property type="component" value="Unassembled WGS sequence"/>
</dbReference>
<protein>
    <submittedName>
        <fullName evidence="3">Tail fiber domain-containing protein</fullName>
    </submittedName>
</protein>
<keyword evidence="1" id="KW-0732">Signal</keyword>
<evidence type="ECO:0000313" key="4">
    <source>
        <dbReference type="Proteomes" id="UP000690515"/>
    </source>
</evidence>
<evidence type="ECO:0000313" key="3">
    <source>
        <dbReference type="EMBL" id="MBU2713299.1"/>
    </source>
</evidence>
<keyword evidence="4" id="KW-1185">Reference proteome</keyword>
<evidence type="ECO:0000259" key="2">
    <source>
        <dbReference type="PROSITE" id="PS51688"/>
    </source>
</evidence>
<dbReference type="Pfam" id="PF13884">
    <property type="entry name" value="Peptidase_S74"/>
    <property type="match status" value="1"/>
</dbReference>
<dbReference type="InterPro" id="IPR030392">
    <property type="entry name" value="S74_ICA"/>
</dbReference>
<sequence>MKKLVCSLALSLFVLPVYATDSTENKCNNIIDLEKQIQCLADYLDTLPRPRFSDRALKENEIVVKDALNKVSQLNGKYFEWKLGNRKDIGVIAQEVEVVFPELVTVDKITQFKQVNYAGLVGVLIEAVKELKKENETLKQQFGLSY</sequence>
<organism evidence="3 4">
    <name type="scientific">Zooshikella harenae</name>
    <dbReference type="NCBI Taxonomy" id="2827238"/>
    <lineage>
        <taxon>Bacteria</taxon>
        <taxon>Pseudomonadati</taxon>
        <taxon>Pseudomonadota</taxon>
        <taxon>Gammaproteobacteria</taxon>
        <taxon>Oceanospirillales</taxon>
        <taxon>Zooshikellaceae</taxon>
        <taxon>Zooshikella</taxon>
    </lineage>
</organism>
<reference evidence="3 4" key="1">
    <citation type="submission" date="2021-04" db="EMBL/GenBank/DDBJ databases">
        <authorList>
            <person name="Pira H."/>
            <person name="Risdian C."/>
            <person name="Wink J."/>
        </authorList>
    </citation>
    <scope>NUCLEOTIDE SEQUENCE [LARGE SCALE GENOMIC DNA]</scope>
    <source>
        <strain evidence="3 4">WH53</strain>
    </source>
</reference>
<gene>
    <name evidence="3" type="ORF">KCG35_19710</name>
</gene>
<name>A0ABS5ZGV9_9GAMM</name>
<feature type="chain" id="PRO_5045955028" evidence="1">
    <location>
        <begin position="20"/>
        <end position="146"/>
    </location>
</feature>
<accession>A0ABS5ZGV9</accession>
<dbReference type="EMBL" id="JAGSOY010000071">
    <property type="protein sequence ID" value="MBU2713299.1"/>
    <property type="molecule type" value="Genomic_DNA"/>
</dbReference>
<comment type="caution">
    <text evidence="3">The sequence shown here is derived from an EMBL/GenBank/DDBJ whole genome shotgun (WGS) entry which is preliminary data.</text>
</comment>
<feature type="domain" description="Peptidase S74" evidence="2">
    <location>
        <begin position="53"/>
        <end position="142"/>
    </location>
</feature>
<dbReference type="PROSITE" id="PS51688">
    <property type="entry name" value="ICA"/>
    <property type="match status" value="1"/>
</dbReference>
<proteinExistence type="predicted"/>
<evidence type="ECO:0000256" key="1">
    <source>
        <dbReference type="SAM" id="SignalP"/>
    </source>
</evidence>